<gene>
    <name evidence="6" type="ORF">AOCH_000675</name>
</gene>
<dbReference type="GO" id="GO:0005634">
    <property type="term" value="C:nucleus"/>
    <property type="evidence" value="ECO:0007669"/>
    <property type="project" value="UniProtKB-SubCell"/>
</dbReference>
<feature type="region of interest" description="Disordered" evidence="4">
    <location>
        <begin position="843"/>
        <end position="871"/>
    </location>
</feature>
<proteinExistence type="predicted"/>
<feature type="region of interest" description="Disordered" evidence="4">
    <location>
        <begin position="298"/>
        <end position="322"/>
    </location>
</feature>
<dbReference type="SUPFAM" id="SSF54160">
    <property type="entry name" value="Chromo domain-like"/>
    <property type="match status" value="1"/>
</dbReference>
<evidence type="ECO:0000256" key="3">
    <source>
        <dbReference type="ARBA" id="ARBA00023242"/>
    </source>
</evidence>
<evidence type="ECO:0000259" key="5">
    <source>
        <dbReference type="PROSITE" id="PS50013"/>
    </source>
</evidence>
<feature type="compositionally biased region" description="Polar residues" evidence="4">
    <location>
        <begin position="235"/>
        <end position="251"/>
    </location>
</feature>
<keyword evidence="3" id="KW-0539">Nucleus</keyword>
<feature type="compositionally biased region" description="Polar residues" evidence="4">
    <location>
        <begin position="1002"/>
        <end position="1015"/>
    </location>
</feature>
<comment type="caution">
    <text evidence="6">The sequence shown here is derived from an EMBL/GenBank/DDBJ whole genome shotgun (WGS) entry which is preliminary data.</text>
</comment>
<feature type="compositionally biased region" description="Basic and acidic residues" evidence="4">
    <location>
        <begin position="130"/>
        <end position="140"/>
    </location>
</feature>
<dbReference type="CDD" id="cd18966">
    <property type="entry name" value="chromodomain"/>
    <property type="match status" value="1"/>
</dbReference>
<dbReference type="Pfam" id="PF00385">
    <property type="entry name" value="Chromo"/>
    <property type="match status" value="1"/>
</dbReference>
<evidence type="ECO:0000313" key="6">
    <source>
        <dbReference type="EMBL" id="KKK23749.1"/>
    </source>
</evidence>
<evidence type="ECO:0000256" key="1">
    <source>
        <dbReference type="ARBA" id="ARBA00004123"/>
    </source>
</evidence>
<dbReference type="SMART" id="SM00298">
    <property type="entry name" value="CHROMO"/>
    <property type="match status" value="1"/>
</dbReference>
<feature type="compositionally biased region" description="Low complexity" evidence="4">
    <location>
        <begin position="977"/>
        <end position="991"/>
    </location>
</feature>
<dbReference type="VEuPathDB" id="FungiDB:P175DRAFT_0500052"/>
<protein>
    <recommendedName>
        <fullName evidence="5">Chromo domain-containing protein</fullName>
    </recommendedName>
</protein>
<evidence type="ECO:0000256" key="2">
    <source>
        <dbReference type="ARBA" id="ARBA00011353"/>
    </source>
</evidence>
<evidence type="ECO:0000256" key="4">
    <source>
        <dbReference type="SAM" id="MobiDB-lite"/>
    </source>
</evidence>
<dbReference type="Proteomes" id="UP000034947">
    <property type="component" value="Unassembled WGS sequence"/>
</dbReference>
<dbReference type="Gene3D" id="2.40.50.40">
    <property type="match status" value="1"/>
</dbReference>
<dbReference type="InterPro" id="IPR051219">
    <property type="entry name" value="Heterochromatin_chromo-domain"/>
</dbReference>
<dbReference type="PANTHER" id="PTHR22812">
    <property type="entry name" value="CHROMOBOX PROTEIN"/>
    <property type="match status" value="1"/>
</dbReference>
<sequence>MGNTSDDDISLASTVESDQESEYEVETILAEYEFEDGIRYLVQWTGYPIERCTWEPRRSFGAVQILRDWETKKQDIAQGRCSAFDVASWEARLLQLEEDRQERKRKRAAKRRKAEIAATSQEANPPKKLSSTDRAGKDGDSGPTAPDPPESGSSRDYEQLQSSRRGQLFSQASKPPPVLFGTSQVAPKSIRPKKAHNTTHTPKPYKLSTRRRYEKSKNDEPAPNIRQLDLRRPSDWTSLSPNNTVPFENSKLTSLDTNGVEQYQVENNEFESAVDALISAESSRALVAESPHSIYPLATNSKAQSSSELGRTPRSSYQHGGTVISENGCTASFFKRNPHADSRSSRSFPDRWWNFNELFVTMYFGPERTAIGHTRICGFEYGALKPIYKTKKNHRIEVWFRHLCTLGEYTTLCGHRLNQKYANGWVEGFDDTEPEIYKAAENLRRKNLIAICYLSKGQNNVLLAYPPQSPDFHFLDDGSTSQLAPRYLNLVLRSSLAPISQLGLTGKESNEIRPRDLAIGGQSKAARENESIITPSIAHNNSGLINANHPKSAVDYNKPMAPNSPMHKKKSSVQMSAQPSNFPGQELENISTDPMDIDIQATGPPTNAPGLLHSLDLNKPLDMDELFRRAFDMTFDVLSNPSGTKKMQRVEMFYLWFPGDSELIRTERELMMTFLKKYTSLVYSHCVEDDWEKFVTTCKKNIQGVVLFHESFVDYHTIPLFKELLKKATGYWNVSLSQPLKHVDGPLHFQRLFPHGGVFLITEDFMVHESRATLIILYWFYEWTKKKFPGSWKIMFRPDILHWLLKQPEPSDKSRAGIWLTMYHLIAQLGASSSTDHGILPGVEDADHESNVISPPSIPLYGSRKEDDSPDIPKGLSQECRNTDHLAEFFAGWGLVNSHRFRRFAMVTTLEPLPRWKNWEHLEIRHGAKDFMLTYAVDYKGIWAKLTGGNSMPNSNPNPSAAHTPYTPRTPKPHPVSSTSTSTSSKRSGSSLAQPLLITPVQLESSEQSHPQPYQ</sequence>
<feature type="compositionally biased region" description="Polar residues" evidence="4">
    <location>
        <begin position="159"/>
        <end position="173"/>
    </location>
</feature>
<dbReference type="InterPro" id="IPR000953">
    <property type="entry name" value="Chromo/chromo_shadow_dom"/>
</dbReference>
<comment type="subcellular location">
    <subcellularLocation>
        <location evidence="1">Nucleus</location>
    </subcellularLocation>
</comment>
<dbReference type="AlphaFoldDB" id="A0A0F8UW88"/>
<dbReference type="OrthoDB" id="1918685at2759"/>
<dbReference type="PROSITE" id="PS50013">
    <property type="entry name" value="CHROMO_2"/>
    <property type="match status" value="1"/>
</dbReference>
<feature type="domain" description="Chromo" evidence="5">
    <location>
        <begin position="23"/>
        <end position="74"/>
    </location>
</feature>
<reference evidence="6 7" key="1">
    <citation type="submission" date="2015-02" db="EMBL/GenBank/DDBJ databases">
        <title>Draft Genome Sequences of Two Closely-Related Aflatoxigenic Aspergillus Species Obtained from the Cote d'Ivoire.</title>
        <authorList>
            <person name="Moore G.G."/>
            <person name="Beltz S.B."/>
            <person name="Mack B.M."/>
        </authorList>
    </citation>
    <scope>NUCLEOTIDE SEQUENCE [LARGE SCALE GENOMIC DNA]</scope>
    <source>
        <strain evidence="6 7">SRRC1432</strain>
    </source>
</reference>
<comment type="subunit">
    <text evidence="2">Component of the NuA4 histone acetyltransferase complex.</text>
</comment>
<feature type="region of interest" description="Disordered" evidence="4">
    <location>
        <begin position="953"/>
        <end position="1015"/>
    </location>
</feature>
<dbReference type="EMBL" id="JYKN01000616">
    <property type="protein sequence ID" value="KKK23749.1"/>
    <property type="molecule type" value="Genomic_DNA"/>
</dbReference>
<dbReference type="GO" id="GO:0006338">
    <property type="term" value="P:chromatin remodeling"/>
    <property type="evidence" value="ECO:0007669"/>
    <property type="project" value="UniProtKB-ARBA"/>
</dbReference>
<dbReference type="InterPro" id="IPR016197">
    <property type="entry name" value="Chromo-like_dom_sf"/>
</dbReference>
<name>A0A0F8UW88_9EURO</name>
<keyword evidence="7" id="KW-1185">Reference proteome</keyword>
<organism evidence="6 7">
    <name type="scientific">Aspergillus ochraceoroseus</name>
    <dbReference type="NCBI Taxonomy" id="138278"/>
    <lineage>
        <taxon>Eukaryota</taxon>
        <taxon>Fungi</taxon>
        <taxon>Dikarya</taxon>
        <taxon>Ascomycota</taxon>
        <taxon>Pezizomycotina</taxon>
        <taxon>Eurotiomycetes</taxon>
        <taxon>Eurotiomycetidae</taxon>
        <taxon>Eurotiales</taxon>
        <taxon>Aspergillaceae</taxon>
        <taxon>Aspergillus</taxon>
        <taxon>Aspergillus subgen. Nidulantes</taxon>
    </lineage>
</organism>
<feature type="region of interest" description="Disordered" evidence="4">
    <location>
        <begin position="104"/>
        <end position="251"/>
    </location>
</feature>
<evidence type="ECO:0000313" key="7">
    <source>
        <dbReference type="Proteomes" id="UP000034947"/>
    </source>
</evidence>
<feature type="compositionally biased region" description="Basic residues" evidence="4">
    <location>
        <begin position="104"/>
        <end position="113"/>
    </location>
</feature>
<dbReference type="InterPro" id="IPR023780">
    <property type="entry name" value="Chromo_domain"/>
</dbReference>
<accession>A0A0F8UW88</accession>